<sequence>MELSLSLEQEMIRDTAREFLDARSDSAAVRRVVDAEALAPGHDPELWREVAELGWCGIALPEDAGGAGLGAPELVLLMEQMGRRLACVPYWSSVCLAAPALQGGLAPAAAQAWLEPLAPGTARAALVLPAWTAPDAAGQLAQRALSVWAEAGEGGFVLHGRVDQVFDAVGADWLLVPARIDDGAGGLALFWLDATALANNPHVSVQPLQTLDRTRALASVVFDALPVDAGGCLARGPEVARGIGAALWHGTLMLAAEQLGGAQQCLDLTVAYAAERIQFGRAIASFQAVKHRCAQMMVMTEAARSAIHGAAHAWQAAIAADDEAAVHGARLDIAAARIAADEAFAFATQEAIQLHGGVGFTWEYDPQLYFKRAQAAASWLGGTAAALDCIADALAA</sequence>
<dbReference type="GeneID" id="61528439"/>
<keyword evidence="5" id="KW-0560">Oxidoreductase</keyword>
<evidence type="ECO:0000256" key="4">
    <source>
        <dbReference type="ARBA" id="ARBA00022827"/>
    </source>
</evidence>
<dbReference type="Gene3D" id="1.10.540.10">
    <property type="entry name" value="Acyl-CoA dehydrogenase/oxidase, N-terminal domain"/>
    <property type="match status" value="1"/>
</dbReference>
<dbReference type="Gene3D" id="1.20.140.10">
    <property type="entry name" value="Butyryl-CoA Dehydrogenase, subunit A, domain 3"/>
    <property type="match status" value="1"/>
</dbReference>
<dbReference type="RefSeq" id="WP_064807162.1">
    <property type="nucleotide sequence ID" value="NZ_CP016023.1"/>
</dbReference>
<dbReference type="GO" id="GO:0050660">
    <property type="term" value="F:flavin adenine dinucleotide binding"/>
    <property type="evidence" value="ECO:0007669"/>
    <property type="project" value="InterPro"/>
</dbReference>
<dbReference type="STRING" id="190721.ACS15_4376"/>
<dbReference type="InterPro" id="IPR009100">
    <property type="entry name" value="AcylCoA_DH/oxidase_NM_dom_sf"/>
</dbReference>
<dbReference type="InterPro" id="IPR013786">
    <property type="entry name" value="AcylCoA_DH/ox_N"/>
</dbReference>
<accession>A0A192A3J2</accession>
<evidence type="ECO:0000256" key="3">
    <source>
        <dbReference type="ARBA" id="ARBA00022630"/>
    </source>
</evidence>
<dbReference type="Gene3D" id="2.40.110.10">
    <property type="entry name" value="Butyryl-CoA Dehydrogenase, subunit A, domain 2"/>
    <property type="match status" value="1"/>
</dbReference>
<dbReference type="InterPro" id="IPR046373">
    <property type="entry name" value="Acyl-CoA_Oxase/DH_mid-dom_sf"/>
</dbReference>
<name>A0A192A3J2_9RALS</name>
<dbReference type="SUPFAM" id="SSF56645">
    <property type="entry name" value="Acyl-CoA dehydrogenase NM domain-like"/>
    <property type="match status" value="1"/>
</dbReference>
<keyword evidence="9" id="KW-1185">Reference proteome</keyword>
<feature type="domain" description="Acyl-CoA dehydrogenase/oxidase C-terminal" evidence="6">
    <location>
        <begin position="246"/>
        <end position="394"/>
    </location>
</feature>
<dbReference type="OrthoDB" id="9770681at2"/>
<evidence type="ECO:0000313" key="9">
    <source>
        <dbReference type="Proteomes" id="UP000078572"/>
    </source>
</evidence>
<dbReference type="GO" id="GO:0003995">
    <property type="term" value="F:acyl-CoA dehydrogenase activity"/>
    <property type="evidence" value="ECO:0007669"/>
    <property type="project" value="TreeGrafter"/>
</dbReference>
<dbReference type="EMBL" id="CP016023">
    <property type="protein sequence ID" value="ANJ74949.1"/>
    <property type="molecule type" value="Genomic_DNA"/>
</dbReference>
<dbReference type="SUPFAM" id="SSF47203">
    <property type="entry name" value="Acyl-CoA dehydrogenase C-terminal domain-like"/>
    <property type="match status" value="1"/>
</dbReference>
<reference evidence="9" key="1">
    <citation type="submission" date="2016-06" db="EMBL/GenBank/DDBJ databases">
        <authorList>
            <person name="Xu Y."/>
            <person name="Nagy A."/>
            <person name="Yan X."/>
            <person name="Kim S.W."/>
            <person name="Haley B."/>
            <person name="Liu N.T."/>
            <person name="Nou X."/>
        </authorList>
    </citation>
    <scope>NUCLEOTIDE SEQUENCE [LARGE SCALE GENOMIC DNA]</scope>
    <source>
        <strain evidence="9">ATCC 49129</strain>
    </source>
</reference>
<evidence type="ECO:0000259" key="7">
    <source>
        <dbReference type="Pfam" id="PF02771"/>
    </source>
</evidence>
<evidence type="ECO:0000259" key="6">
    <source>
        <dbReference type="Pfam" id="PF00441"/>
    </source>
</evidence>
<comment type="similarity">
    <text evidence="2">Belongs to the acyl-CoA dehydrogenase family.</text>
</comment>
<comment type="cofactor">
    <cofactor evidence="1">
        <name>FAD</name>
        <dbReference type="ChEBI" id="CHEBI:57692"/>
    </cofactor>
</comment>
<organism evidence="8 9">
    <name type="scientific">Ralstonia insidiosa</name>
    <dbReference type="NCBI Taxonomy" id="190721"/>
    <lineage>
        <taxon>Bacteria</taxon>
        <taxon>Pseudomonadati</taxon>
        <taxon>Pseudomonadota</taxon>
        <taxon>Betaproteobacteria</taxon>
        <taxon>Burkholderiales</taxon>
        <taxon>Burkholderiaceae</taxon>
        <taxon>Ralstonia</taxon>
    </lineage>
</organism>
<feature type="domain" description="Acyl-CoA dehydrogenase/oxidase N-terminal" evidence="7">
    <location>
        <begin position="8"/>
        <end position="120"/>
    </location>
</feature>
<dbReference type="InterPro" id="IPR037069">
    <property type="entry name" value="AcylCoA_DH/ox_N_sf"/>
</dbReference>
<dbReference type="Proteomes" id="UP000078572">
    <property type="component" value="Chromosome 2"/>
</dbReference>
<dbReference type="PANTHER" id="PTHR43884:SF20">
    <property type="entry name" value="ACYL-COA DEHYDROGENASE FADE28"/>
    <property type="match status" value="1"/>
</dbReference>
<evidence type="ECO:0000256" key="1">
    <source>
        <dbReference type="ARBA" id="ARBA00001974"/>
    </source>
</evidence>
<dbReference type="PANTHER" id="PTHR43884">
    <property type="entry name" value="ACYL-COA DEHYDROGENASE"/>
    <property type="match status" value="1"/>
</dbReference>
<dbReference type="InterPro" id="IPR036250">
    <property type="entry name" value="AcylCo_DH-like_C"/>
</dbReference>
<dbReference type="Pfam" id="PF02771">
    <property type="entry name" value="Acyl-CoA_dh_N"/>
    <property type="match status" value="1"/>
</dbReference>
<dbReference type="AlphaFoldDB" id="A0A192A3J2"/>
<dbReference type="InterPro" id="IPR009075">
    <property type="entry name" value="AcylCo_DH/oxidase_C"/>
</dbReference>
<keyword evidence="4" id="KW-0274">FAD</keyword>
<dbReference type="Pfam" id="PF00441">
    <property type="entry name" value="Acyl-CoA_dh_1"/>
    <property type="match status" value="1"/>
</dbReference>
<keyword evidence="3" id="KW-0285">Flavoprotein</keyword>
<gene>
    <name evidence="8" type="ORF">A9Y76_20605</name>
</gene>
<proteinExistence type="inferred from homology"/>
<evidence type="ECO:0000256" key="2">
    <source>
        <dbReference type="ARBA" id="ARBA00009347"/>
    </source>
</evidence>
<evidence type="ECO:0000313" key="8">
    <source>
        <dbReference type="EMBL" id="ANJ74949.1"/>
    </source>
</evidence>
<evidence type="ECO:0000256" key="5">
    <source>
        <dbReference type="ARBA" id="ARBA00023002"/>
    </source>
</evidence>
<protein>
    <submittedName>
        <fullName evidence="8">Acyl-CoA dehydrogenase</fullName>
    </submittedName>
</protein>